<dbReference type="EMBL" id="JBHSPH010000002">
    <property type="protein sequence ID" value="MFC5862569.1"/>
    <property type="molecule type" value="Genomic_DNA"/>
</dbReference>
<dbReference type="SUPFAM" id="SSF64182">
    <property type="entry name" value="DHH phosphoesterases"/>
    <property type="match status" value="1"/>
</dbReference>
<comment type="caution">
    <text evidence="3">The sequence shown here is derived from an EMBL/GenBank/DDBJ whole genome shotgun (WGS) entry which is preliminary data.</text>
</comment>
<dbReference type="Gene3D" id="3.90.1640.10">
    <property type="entry name" value="inorganic pyrophosphatase (n-terminal core)"/>
    <property type="match status" value="1"/>
</dbReference>
<protein>
    <submittedName>
        <fullName evidence="3">Bifunctional oligoribonuclease/PAP phosphatase NrnA</fullName>
        <ecNumber evidence="3">3.1.3.7</ecNumber>
    </submittedName>
</protein>
<name>A0ABW1EF01_9BACT</name>
<reference evidence="4" key="1">
    <citation type="journal article" date="2019" name="Int. J. Syst. Evol. Microbiol.">
        <title>The Global Catalogue of Microorganisms (GCM) 10K type strain sequencing project: providing services to taxonomists for standard genome sequencing and annotation.</title>
        <authorList>
            <consortium name="The Broad Institute Genomics Platform"/>
            <consortium name="The Broad Institute Genome Sequencing Center for Infectious Disease"/>
            <person name="Wu L."/>
            <person name="Ma J."/>
        </authorList>
    </citation>
    <scope>NUCLEOTIDE SEQUENCE [LARGE SCALE GENOMIC DNA]</scope>
    <source>
        <strain evidence="4">JCM 4087</strain>
    </source>
</reference>
<accession>A0ABW1EF01</accession>
<dbReference type="Pfam" id="PF02272">
    <property type="entry name" value="DHHA1"/>
    <property type="match status" value="1"/>
</dbReference>
<keyword evidence="4" id="KW-1185">Reference proteome</keyword>
<evidence type="ECO:0000259" key="2">
    <source>
        <dbReference type="Pfam" id="PF02272"/>
    </source>
</evidence>
<dbReference type="Pfam" id="PF01368">
    <property type="entry name" value="DHH"/>
    <property type="match status" value="1"/>
</dbReference>
<dbReference type="PANTHER" id="PTHR47618">
    <property type="entry name" value="BIFUNCTIONAL OLIGORIBONUCLEASE AND PAP PHOSPHATASE NRNA"/>
    <property type="match status" value="1"/>
</dbReference>
<dbReference type="InterPro" id="IPR003156">
    <property type="entry name" value="DHHA1_dom"/>
</dbReference>
<dbReference type="Proteomes" id="UP001596091">
    <property type="component" value="Unassembled WGS sequence"/>
</dbReference>
<feature type="domain" description="DDH" evidence="1">
    <location>
        <begin position="43"/>
        <end position="179"/>
    </location>
</feature>
<dbReference type="GO" id="GO:0008441">
    <property type="term" value="F:3'(2'),5'-bisphosphate nucleotidase activity"/>
    <property type="evidence" value="ECO:0007669"/>
    <property type="project" value="UniProtKB-EC"/>
</dbReference>
<dbReference type="InterPro" id="IPR001667">
    <property type="entry name" value="DDH_dom"/>
</dbReference>
<dbReference type="EC" id="3.1.3.7" evidence="3"/>
<evidence type="ECO:0000259" key="1">
    <source>
        <dbReference type="Pfam" id="PF01368"/>
    </source>
</evidence>
<feature type="domain" description="DHHA1" evidence="2">
    <location>
        <begin position="253"/>
        <end position="341"/>
    </location>
</feature>
<dbReference type="RefSeq" id="WP_263336072.1">
    <property type="nucleotide sequence ID" value="NZ_JAGSYH010000003.1"/>
</dbReference>
<evidence type="ECO:0000313" key="3">
    <source>
        <dbReference type="EMBL" id="MFC5862569.1"/>
    </source>
</evidence>
<dbReference type="InterPro" id="IPR051319">
    <property type="entry name" value="Oligoribo/pAp-PDE_c-di-AMP_PDE"/>
</dbReference>
<dbReference type="InterPro" id="IPR038763">
    <property type="entry name" value="DHH_sf"/>
</dbReference>
<dbReference type="PANTHER" id="PTHR47618:SF1">
    <property type="entry name" value="BIFUNCTIONAL OLIGORIBONUCLEASE AND PAP PHOSPHATASE NRNA"/>
    <property type="match status" value="1"/>
</dbReference>
<keyword evidence="3" id="KW-0378">Hydrolase</keyword>
<dbReference type="Gene3D" id="3.10.310.30">
    <property type="match status" value="1"/>
</dbReference>
<sequence>MATPQPISHRRMQPPQVVDAAAVPQPLPAPMLAILKALREGEKFLVCSHSRPDGDAVGSMLAMGMLLRQMGKRADLVAADRVPAVYRNLPGAKDIRHAMRVHGPYDAVVLLECDGLERTRLRGLERMYHINIDHHASGKEFGELNWIDFDATSVGELVHRLVKAAGCVVTQEMATCLYTTLLTDTGGFCYGTLRPGTFALAAELVEAGADPVHIARDVYFANPFSKILLMGKALSTLRRDGPLAWVSVTHQDMIDAGAAEEDCEGVVNFALSIAGIEAAVFLRELPEGRIRLSLRSKGKVNVASIAERLGGGGHENAAGCSLDGPMQRATDEILEALCREIGHKA</sequence>
<organism evidence="3 4">
    <name type="scientific">Acidicapsa dinghuensis</name>
    <dbReference type="NCBI Taxonomy" id="2218256"/>
    <lineage>
        <taxon>Bacteria</taxon>
        <taxon>Pseudomonadati</taxon>
        <taxon>Acidobacteriota</taxon>
        <taxon>Terriglobia</taxon>
        <taxon>Terriglobales</taxon>
        <taxon>Acidobacteriaceae</taxon>
        <taxon>Acidicapsa</taxon>
    </lineage>
</organism>
<gene>
    <name evidence="3" type="ORF">ACFPT7_09730</name>
</gene>
<proteinExistence type="predicted"/>
<evidence type="ECO:0000313" key="4">
    <source>
        <dbReference type="Proteomes" id="UP001596091"/>
    </source>
</evidence>